<keyword evidence="2" id="KW-0378">Hydrolase</keyword>
<organism evidence="2 3">
    <name type="scientific">Deinococcus antarcticus</name>
    <dbReference type="NCBI Taxonomy" id="1298767"/>
    <lineage>
        <taxon>Bacteria</taxon>
        <taxon>Thermotogati</taxon>
        <taxon>Deinococcota</taxon>
        <taxon>Deinococci</taxon>
        <taxon>Deinococcales</taxon>
        <taxon>Deinococcaceae</taxon>
        <taxon>Deinococcus</taxon>
    </lineage>
</organism>
<proteinExistence type="predicted"/>
<dbReference type="EC" id="3.1.-.-" evidence="2"/>
<dbReference type="Gene3D" id="1.10.3210.10">
    <property type="entry name" value="Hypothetical protein af1432"/>
    <property type="match status" value="1"/>
</dbReference>
<dbReference type="CDD" id="cd00077">
    <property type="entry name" value="HDc"/>
    <property type="match status" value="1"/>
</dbReference>
<protein>
    <submittedName>
        <fullName evidence="2">HD domain-containing protein</fullName>
        <ecNumber evidence="2">3.1.-.-</ecNumber>
    </submittedName>
</protein>
<dbReference type="SUPFAM" id="SSF109604">
    <property type="entry name" value="HD-domain/PDEase-like"/>
    <property type="match status" value="1"/>
</dbReference>
<dbReference type="SMART" id="SM00471">
    <property type="entry name" value="HDc"/>
    <property type="match status" value="1"/>
</dbReference>
<dbReference type="InterPro" id="IPR006674">
    <property type="entry name" value="HD_domain"/>
</dbReference>
<name>A0ABV8A2F4_9DEIO</name>
<gene>
    <name evidence="2" type="ORF">ACFOPQ_02250</name>
</gene>
<feature type="domain" description="HD/PDEase" evidence="1">
    <location>
        <begin position="192"/>
        <end position="323"/>
    </location>
</feature>
<dbReference type="EMBL" id="JBHRZF010000021">
    <property type="protein sequence ID" value="MFC3859590.1"/>
    <property type="molecule type" value="Genomic_DNA"/>
</dbReference>
<keyword evidence="3" id="KW-1185">Reference proteome</keyword>
<dbReference type="InterPro" id="IPR003607">
    <property type="entry name" value="HD/PDEase_dom"/>
</dbReference>
<dbReference type="Proteomes" id="UP001595748">
    <property type="component" value="Unassembled WGS sequence"/>
</dbReference>
<accession>A0ABV8A2F4</accession>
<dbReference type="GO" id="GO:0016787">
    <property type="term" value="F:hydrolase activity"/>
    <property type="evidence" value="ECO:0007669"/>
    <property type="project" value="UniProtKB-KW"/>
</dbReference>
<dbReference type="Pfam" id="PF01966">
    <property type="entry name" value="HD"/>
    <property type="match status" value="1"/>
</dbReference>
<dbReference type="RefSeq" id="WP_380075751.1">
    <property type="nucleotide sequence ID" value="NZ_JBHRZF010000021.1"/>
</dbReference>
<comment type="caution">
    <text evidence="2">The sequence shown here is derived from an EMBL/GenBank/DDBJ whole genome shotgun (WGS) entry which is preliminary data.</text>
</comment>
<evidence type="ECO:0000259" key="1">
    <source>
        <dbReference type="SMART" id="SM00471"/>
    </source>
</evidence>
<reference evidence="3" key="1">
    <citation type="journal article" date="2019" name="Int. J. Syst. Evol. Microbiol.">
        <title>The Global Catalogue of Microorganisms (GCM) 10K type strain sequencing project: providing services to taxonomists for standard genome sequencing and annotation.</title>
        <authorList>
            <consortium name="The Broad Institute Genomics Platform"/>
            <consortium name="The Broad Institute Genome Sequencing Center for Infectious Disease"/>
            <person name="Wu L."/>
            <person name="Ma J."/>
        </authorList>
    </citation>
    <scope>NUCLEOTIDE SEQUENCE [LARGE SCALE GENOMIC DNA]</scope>
    <source>
        <strain evidence="3">CCTCC AB 2013263</strain>
    </source>
</reference>
<evidence type="ECO:0000313" key="2">
    <source>
        <dbReference type="EMBL" id="MFC3859590.1"/>
    </source>
</evidence>
<evidence type="ECO:0000313" key="3">
    <source>
        <dbReference type="Proteomes" id="UP001595748"/>
    </source>
</evidence>
<sequence length="372" mass="42124">MHDTEDRAFWYEHGERQEHEFLQLAARHGLPVRLNPAKTRDKTAIDLLLTLPDGREVPADLKTQNTPFFTAGKYGKNPGRAVTLNDKDIRRYERLYPDAVILFHVNWTTLTWRGQHVPPLHGVWSATLPEIKKLIQQPAHTYQRRKTDPRPNAASSHVLSLDDLTCLLDLTPRGFPDPQTAEHLLLEAERLNPGPWVPHSRNVALAARLIAEAHPTLDPLRAHTLGLLHDIGRRTGPNGDRHILDGYEYLQELGYPDAARIALTHSFVIPDLSTLQGDWDGTPAERERLRLALSASPPTDEDRLLQLCDALALPDGFCTVQERLVDVALRYNVNEHTPAKWRAALNLKQDFDQACGVNIYRLLPGLTERLLR</sequence>